<dbReference type="EMBL" id="HF935596">
    <property type="protein sequence ID" value="CCX31403.1"/>
    <property type="molecule type" value="Genomic_DNA"/>
</dbReference>
<accession>U4LHK8</accession>
<dbReference type="Proteomes" id="UP000018144">
    <property type="component" value="Unassembled WGS sequence"/>
</dbReference>
<dbReference type="AlphaFoldDB" id="U4LHK8"/>
<name>U4LHK8_PYROM</name>
<keyword evidence="2" id="KW-1185">Reference proteome</keyword>
<evidence type="ECO:0000313" key="1">
    <source>
        <dbReference type="EMBL" id="CCX31403.1"/>
    </source>
</evidence>
<gene>
    <name evidence="1" type="ORF">PCON_10750</name>
</gene>
<organism evidence="1 2">
    <name type="scientific">Pyronema omphalodes (strain CBS 100304)</name>
    <name type="common">Pyronema confluens</name>
    <dbReference type="NCBI Taxonomy" id="1076935"/>
    <lineage>
        <taxon>Eukaryota</taxon>
        <taxon>Fungi</taxon>
        <taxon>Dikarya</taxon>
        <taxon>Ascomycota</taxon>
        <taxon>Pezizomycotina</taxon>
        <taxon>Pezizomycetes</taxon>
        <taxon>Pezizales</taxon>
        <taxon>Pyronemataceae</taxon>
        <taxon>Pyronema</taxon>
    </lineage>
</organism>
<protein>
    <submittedName>
        <fullName evidence="1">Uncharacterized protein</fullName>
    </submittedName>
</protein>
<reference evidence="1 2" key="1">
    <citation type="journal article" date="2013" name="PLoS Genet.">
        <title>The genome and development-dependent transcriptomes of Pyronema confluens: a window into fungal evolution.</title>
        <authorList>
            <person name="Traeger S."/>
            <person name="Altegoer F."/>
            <person name="Freitag M."/>
            <person name="Gabaldon T."/>
            <person name="Kempken F."/>
            <person name="Kumar A."/>
            <person name="Marcet-Houben M."/>
            <person name="Poggeler S."/>
            <person name="Stajich J.E."/>
            <person name="Nowrousian M."/>
        </authorList>
    </citation>
    <scope>NUCLEOTIDE SEQUENCE [LARGE SCALE GENOMIC DNA]</scope>
    <source>
        <strain evidence="2">CBS 100304</strain>
        <tissue evidence="1">Vegetative mycelium</tissue>
    </source>
</reference>
<evidence type="ECO:0000313" key="2">
    <source>
        <dbReference type="Proteomes" id="UP000018144"/>
    </source>
</evidence>
<sequence length="22" mass="2986">MKQFPYMIFLPWLWWRESERIQ</sequence>
<proteinExistence type="predicted"/>